<dbReference type="Gene3D" id="3.30.420.40">
    <property type="match status" value="2"/>
</dbReference>
<dbReference type="InterPro" id="IPR043129">
    <property type="entry name" value="ATPase_NBD"/>
</dbReference>
<evidence type="ECO:0000313" key="6">
    <source>
        <dbReference type="EMBL" id="KGF97152.1"/>
    </source>
</evidence>
<dbReference type="InterPro" id="IPR013126">
    <property type="entry name" value="Hsp_70_fam"/>
</dbReference>
<dbReference type="PRINTS" id="PR00301">
    <property type="entry name" value="HEATSHOCK70"/>
</dbReference>
<dbReference type="OrthoDB" id="416657at2"/>
<evidence type="ECO:0000256" key="2">
    <source>
        <dbReference type="ARBA" id="ARBA00022741"/>
    </source>
</evidence>
<dbReference type="SUPFAM" id="SSF53067">
    <property type="entry name" value="Actin-like ATPase domain"/>
    <property type="match status" value="2"/>
</dbReference>
<dbReference type="GO" id="GO:0140662">
    <property type="term" value="F:ATP-dependent protein folding chaperone"/>
    <property type="evidence" value="ECO:0007669"/>
    <property type="project" value="InterPro"/>
</dbReference>
<keyword evidence="2" id="KW-0547">Nucleotide-binding</keyword>
<keyword evidence="3" id="KW-0067">ATP-binding</keyword>
<evidence type="ECO:0000256" key="4">
    <source>
        <dbReference type="ARBA" id="ARBA00023016"/>
    </source>
</evidence>
<dbReference type="PANTHER" id="PTHR42749:SF1">
    <property type="entry name" value="CELL SHAPE-DETERMINING PROTEIN MREB"/>
    <property type="match status" value="1"/>
</dbReference>
<comment type="caution">
    <text evidence="6">The sequence shown here is derived from an EMBL/GenBank/DDBJ whole genome shotgun (WGS) entry which is preliminary data.</text>
</comment>
<gene>
    <name evidence="6" type="ORF">EU96_1793</name>
</gene>
<dbReference type="GO" id="GO:0005524">
    <property type="term" value="F:ATP binding"/>
    <property type="evidence" value="ECO:0007669"/>
    <property type="project" value="UniProtKB-KW"/>
</dbReference>
<sequence length="522" mass="59138">MKENLSGTLAIDLGNTNTVLAFQDQKDINTILVEIPNITSSPGVIPSAVWYEEPSKILKIGVSALKMRDRSNSDMYFHSNFKRLIGNPIEKINQKNILNPKECGEKFFKFLWANIPKQYEIKRLVLTAPIDTYKGYREWLVTLCGKVYVDEIALVDEPTAASLGINVPFGSKIMTLDIGGSTIDMNIVKIEGGEGKSGPIAELLKFRGNDVSSISKQKIRCAEIISKSGSKIGGKDIDQWIVDFFLPDNKYAINLLKAEEIKCKLSSSAIKYEDKYPTKFSTEEYQEKEFFLSRKIFEKIIIENNFINHLNSLLKDLLNEARGKYCTVDDLSAIILVGGGTQIPLIKEWITKKIPEIQIKSPPPIESIALGALAMTPGVKIKDILNKGLSIRLLNKREKTHFWHPIFCKGQTWPTDNPFKLILQASKINQKIFEIVIGETKKEREYDVIFDNGLPKLAEVQSEEEIIKWDKKPLQILLKDNCNIGEDNLILFFKISKKADLIVNCFDMKDEFLGEYNLGNIY</sequence>
<evidence type="ECO:0000256" key="5">
    <source>
        <dbReference type="ARBA" id="ARBA00023186"/>
    </source>
</evidence>
<dbReference type="RefSeq" id="WP_032527358.1">
    <property type="nucleotide sequence ID" value="NZ_CP138951.1"/>
</dbReference>
<dbReference type="Pfam" id="PF00012">
    <property type="entry name" value="HSP70"/>
    <property type="match status" value="1"/>
</dbReference>
<dbReference type="PANTHER" id="PTHR42749">
    <property type="entry name" value="CELL SHAPE-DETERMINING PROTEIN MREB"/>
    <property type="match status" value="1"/>
</dbReference>
<dbReference type="Proteomes" id="UP000030445">
    <property type="component" value="Unassembled WGS sequence"/>
</dbReference>
<evidence type="ECO:0000256" key="1">
    <source>
        <dbReference type="ARBA" id="ARBA00007381"/>
    </source>
</evidence>
<reference evidence="7" key="1">
    <citation type="journal article" date="2014" name="Sci. Data">
        <title>Genomes of diverse isolates of the marine cyanobacterium Prochlorococcus.</title>
        <authorList>
            <person name="Biller S."/>
            <person name="Berube P."/>
            <person name="Thompson J."/>
            <person name="Kelly L."/>
            <person name="Roggensack S."/>
            <person name="Awad L."/>
            <person name="Roache-Johnson K."/>
            <person name="Ding H."/>
            <person name="Giovannoni S.J."/>
            <person name="Moore L.R."/>
            <person name="Chisholm S.W."/>
        </authorList>
    </citation>
    <scope>NUCLEOTIDE SEQUENCE [LARGE SCALE GENOMIC DNA]</scope>
    <source>
        <strain evidence="7">MIT 9302</strain>
    </source>
</reference>
<keyword evidence="4" id="KW-0346">Stress response</keyword>
<evidence type="ECO:0000256" key="3">
    <source>
        <dbReference type="ARBA" id="ARBA00022840"/>
    </source>
</evidence>
<dbReference type="AlphaFoldDB" id="A0A0A2A5J3"/>
<dbReference type="PROSITE" id="PS01036">
    <property type="entry name" value="HSP70_3"/>
    <property type="match status" value="1"/>
</dbReference>
<comment type="similarity">
    <text evidence="1">Belongs to the heat shock protein 70 family.</text>
</comment>
<dbReference type="eggNOG" id="COG0443">
    <property type="taxonomic scope" value="Bacteria"/>
</dbReference>
<dbReference type="Gene3D" id="3.90.640.10">
    <property type="entry name" value="Actin, Chain A, domain 4"/>
    <property type="match status" value="1"/>
</dbReference>
<organism evidence="6 7">
    <name type="scientific">Prochlorococcus marinus str. MIT 9302</name>
    <dbReference type="NCBI Taxonomy" id="74545"/>
    <lineage>
        <taxon>Bacteria</taxon>
        <taxon>Bacillati</taxon>
        <taxon>Cyanobacteriota</taxon>
        <taxon>Cyanophyceae</taxon>
        <taxon>Synechococcales</taxon>
        <taxon>Prochlorococcaceae</taxon>
        <taxon>Prochlorococcus</taxon>
    </lineage>
</organism>
<name>A0A0A2A5J3_PROMR</name>
<evidence type="ECO:0000313" key="7">
    <source>
        <dbReference type="Proteomes" id="UP000030445"/>
    </source>
</evidence>
<dbReference type="InterPro" id="IPR018181">
    <property type="entry name" value="Heat_shock_70_CS"/>
</dbReference>
<protein>
    <submittedName>
        <fullName evidence="6">Putative DnaK-type molecular chaperone (HSP70 family)</fullName>
    </submittedName>
</protein>
<proteinExistence type="inferred from homology"/>
<accession>A0A0A2A5J3</accession>
<dbReference type="EMBL" id="JNAM01000011">
    <property type="protein sequence ID" value="KGF97152.1"/>
    <property type="molecule type" value="Genomic_DNA"/>
</dbReference>
<keyword evidence="5" id="KW-0143">Chaperone</keyword>
<dbReference type="STRING" id="74545.EU96_1793"/>